<accession>A0ABV8T398</accession>
<dbReference type="RefSeq" id="WP_380603688.1">
    <property type="nucleotide sequence ID" value="NZ_JBHSDU010000015.1"/>
</dbReference>
<dbReference type="PIRSF" id="PIRSF000390">
    <property type="entry name" value="PLP_StrS"/>
    <property type="match status" value="1"/>
</dbReference>
<dbReference type="SUPFAM" id="SSF53383">
    <property type="entry name" value="PLP-dependent transferases"/>
    <property type="match status" value="1"/>
</dbReference>
<dbReference type="InterPro" id="IPR020026">
    <property type="entry name" value="PseC"/>
</dbReference>
<dbReference type="Gene3D" id="3.40.640.10">
    <property type="entry name" value="Type I PLP-dependent aspartate aminotransferase-like (Major domain)"/>
    <property type="match status" value="1"/>
</dbReference>
<keyword evidence="1 3" id="KW-0663">Pyridoxal phosphate</keyword>
<evidence type="ECO:0000313" key="5">
    <source>
        <dbReference type="Proteomes" id="UP001595904"/>
    </source>
</evidence>
<protein>
    <submittedName>
        <fullName evidence="4">UDP-4-amino-4, 6-dideoxy-N-acetyl-beta-L-altrosamine transaminase</fullName>
        <ecNumber evidence="4">2.6.1.92</ecNumber>
    </submittedName>
</protein>
<gene>
    <name evidence="4" type="primary">pseC</name>
    <name evidence="4" type="ORF">ACFPN2_30280</name>
</gene>
<organism evidence="4 5">
    <name type="scientific">Steroidobacter flavus</name>
    <dbReference type="NCBI Taxonomy" id="1842136"/>
    <lineage>
        <taxon>Bacteria</taxon>
        <taxon>Pseudomonadati</taxon>
        <taxon>Pseudomonadota</taxon>
        <taxon>Gammaproteobacteria</taxon>
        <taxon>Steroidobacterales</taxon>
        <taxon>Steroidobacteraceae</taxon>
        <taxon>Steroidobacter</taxon>
    </lineage>
</organism>
<dbReference type="EC" id="2.6.1.92" evidence="4"/>
<reference evidence="5" key="1">
    <citation type="journal article" date="2019" name="Int. J. Syst. Evol. Microbiol.">
        <title>The Global Catalogue of Microorganisms (GCM) 10K type strain sequencing project: providing services to taxonomists for standard genome sequencing and annotation.</title>
        <authorList>
            <consortium name="The Broad Institute Genomics Platform"/>
            <consortium name="The Broad Institute Genome Sequencing Center for Infectious Disease"/>
            <person name="Wu L."/>
            <person name="Ma J."/>
        </authorList>
    </citation>
    <scope>NUCLEOTIDE SEQUENCE [LARGE SCALE GENOMIC DNA]</scope>
    <source>
        <strain evidence="5">CGMCC 1.10759</strain>
    </source>
</reference>
<dbReference type="Proteomes" id="UP001595904">
    <property type="component" value="Unassembled WGS sequence"/>
</dbReference>
<evidence type="ECO:0000256" key="1">
    <source>
        <dbReference type="ARBA" id="ARBA00022898"/>
    </source>
</evidence>
<evidence type="ECO:0000313" key="4">
    <source>
        <dbReference type="EMBL" id="MFC4313403.1"/>
    </source>
</evidence>
<evidence type="ECO:0000256" key="3">
    <source>
        <dbReference type="RuleBase" id="RU004508"/>
    </source>
</evidence>
<keyword evidence="4" id="KW-0032">Aminotransferase</keyword>
<dbReference type="Pfam" id="PF01041">
    <property type="entry name" value="DegT_DnrJ_EryC1"/>
    <property type="match status" value="1"/>
</dbReference>
<dbReference type="GO" id="GO:0008483">
    <property type="term" value="F:transaminase activity"/>
    <property type="evidence" value="ECO:0007669"/>
    <property type="project" value="UniProtKB-KW"/>
</dbReference>
<dbReference type="InterPro" id="IPR000653">
    <property type="entry name" value="DegT/StrS_aminotransferase"/>
</dbReference>
<dbReference type="PANTHER" id="PTHR30244">
    <property type="entry name" value="TRANSAMINASE"/>
    <property type="match status" value="1"/>
</dbReference>
<keyword evidence="5" id="KW-1185">Reference proteome</keyword>
<evidence type="ECO:0000256" key="2">
    <source>
        <dbReference type="ARBA" id="ARBA00037999"/>
    </source>
</evidence>
<dbReference type="InterPro" id="IPR015421">
    <property type="entry name" value="PyrdxlP-dep_Trfase_major"/>
</dbReference>
<keyword evidence="4" id="KW-0808">Transferase</keyword>
<name>A0ABV8T398_9GAMM</name>
<dbReference type="Gene3D" id="3.90.1150.10">
    <property type="entry name" value="Aspartate Aminotransferase, domain 1"/>
    <property type="match status" value="1"/>
</dbReference>
<dbReference type="EMBL" id="JBHSDU010000015">
    <property type="protein sequence ID" value="MFC4313403.1"/>
    <property type="molecule type" value="Genomic_DNA"/>
</dbReference>
<comment type="caution">
    <text evidence="4">The sequence shown here is derived from an EMBL/GenBank/DDBJ whole genome shotgun (WGS) entry which is preliminary data.</text>
</comment>
<dbReference type="NCBIfam" id="TIGR03588">
    <property type="entry name" value="PseC"/>
    <property type="match status" value="1"/>
</dbReference>
<proteinExistence type="inferred from homology"/>
<dbReference type="PANTHER" id="PTHR30244:SF34">
    <property type="entry name" value="DTDP-4-AMINO-4,6-DIDEOXYGALACTOSE TRANSAMINASE"/>
    <property type="match status" value="1"/>
</dbReference>
<dbReference type="InterPro" id="IPR015422">
    <property type="entry name" value="PyrdxlP-dep_Trfase_small"/>
</dbReference>
<dbReference type="CDD" id="cd00616">
    <property type="entry name" value="AHBA_syn"/>
    <property type="match status" value="1"/>
</dbReference>
<sequence length="390" mass="43135">MIPYGRHHIDEDDIQAVAELLRKGSLSQGPTIDSFERAIAEYVGARYAVAVSSATAGLHIAAVAAGVGPKTRLVTSPITFVASSNCALYSGGAPAFVDIDPDTINMSPSELRKTLRSIAGIRAIVPVHYAGLACDMVAIKAAADEAGAVIIEDAAHALGSRYRDGGLVGNCAHSLMTVFSFHPVKAIAAGEGGLITTNDEAIYRRLLRLRSHGINKLDDPWQIPEQAEHNGVTNPWYYEMQEIGFHYRISDIQCALALSQFSKLDRFIARRRQLAETYDRAFAEMKYLRPAQREGRDRSGLHLYAVRIDFAAAGIDRGSFMRELRKRDIGTQVHYIPVPAQPLYRKMGFKPEDYPHSLHYYQQALSIPLFYDLTDEQQNKVITAFKDLLA</sequence>
<dbReference type="InterPro" id="IPR015424">
    <property type="entry name" value="PyrdxlP-dep_Trfase"/>
</dbReference>
<comment type="similarity">
    <text evidence="2 3">Belongs to the DegT/DnrJ/EryC1 family.</text>
</comment>